<protein>
    <submittedName>
        <fullName evidence="2">Uncharacterized protein</fullName>
    </submittedName>
</protein>
<dbReference type="AlphaFoldDB" id="A0A068S472"/>
<dbReference type="Proteomes" id="UP000027586">
    <property type="component" value="Unassembled WGS sequence"/>
</dbReference>
<sequence>MTPSLAQRTNCYLYCTRSLVLALAIIITSASLCIYSTNTQSLSSLFSNRYHHAAPIQQASFHTDDTATATSIMIQMIQDRRLISTLVAAQASIFCPLFLLVNHSSNNKATSTTATKVVPSIEQLLCQLLMPAGLAISWVFSILFDLKTLSVISHDIPLVPRLYRFLSPQTQDMCLFDRSSSQYARHLCAIVNGVHYLKYAMIFILILDFALVLTAALAAYYENAIQEQKEGSIRLVDEEQAYQVAVVASSSEKQQHDGDDEQQRMALFHAQALV</sequence>
<feature type="transmembrane region" description="Helical" evidence="1">
    <location>
        <begin position="124"/>
        <end position="144"/>
    </location>
</feature>
<gene>
    <name evidence="2" type="ORF">LCOR_08048.1</name>
</gene>
<organism evidence="2 3">
    <name type="scientific">Lichtheimia corymbifera JMRC:FSU:9682</name>
    <dbReference type="NCBI Taxonomy" id="1263082"/>
    <lineage>
        <taxon>Eukaryota</taxon>
        <taxon>Fungi</taxon>
        <taxon>Fungi incertae sedis</taxon>
        <taxon>Mucoromycota</taxon>
        <taxon>Mucoromycotina</taxon>
        <taxon>Mucoromycetes</taxon>
        <taxon>Mucorales</taxon>
        <taxon>Lichtheimiaceae</taxon>
        <taxon>Lichtheimia</taxon>
    </lineage>
</organism>
<evidence type="ECO:0000313" key="2">
    <source>
        <dbReference type="EMBL" id="CDH57059.1"/>
    </source>
</evidence>
<proteinExistence type="predicted"/>
<keyword evidence="3" id="KW-1185">Reference proteome</keyword>
<keyword evidence="1" id="KW-0812">Transmembrane</keyword>
<dbReference type="OrthoDB" id="2340007at2759"/>
<evidence type="ECO:0000256" key="1">
    <source>
        <dbReference type="SAM" id="Phobius"/>
    </source>
</evidence>
<feature type="transmembrane region" description="Helical" evidence="1">
    <location>
        <begin position="12"/>
        <end position="37"/>
    </location>
</feature>
<dbReference type="VEuPathDB" id="FungiDB:LCOR_08048.1"/>
<evidence type="ECO:0000313" key="3">
    <source>
        <dbReference type="Proteomes" id="UP000027586"/>
    </source>
</evidence>
<feature type="transmembrane region" description="Helical" evidence="1">
    <location>
        <begin position="199"/>
        <end position="221"/>
    </location>
</feature>
<reference evidence="2" key="1">
    <citation type="submission" date="2013-08" db="EMBL/GenBank/DDBJ databases">
        <title>Gene expansion shapes genome architecture in the human pathogen Lichtheimia corymbifera: an evolutionary genomics analysis in the ancient terrestrial Mucorales (Mucoromycotina).</title>
        <authorList>
            <person name="Schwartze V.U."/>
            <person name="Winter S."/>
            <person name="Shelest E."/>
            <person name="Marcet-Houben M."/>
            <person name="Horn F."/>
            <person name="Wehner S."/>
            <person name="Hoffmann K."/>
            <person name="Riege K."/>
            <person name="Sammeth M."/>
            <person name="Nowrousian M."/>
            <person name="Valiante V."/>
            <person name="Linde J."/>
            <person name="Jacobsen I.D."/>
            <person name="Marz M."/>
            <person name="Brakhage A.A."/>
            <person name="Gabaldon T."/>
            <person name="Bocker S."/>
            <person name="Voigt K."/>
        </authorList>
    </citation>
    <scope>NUCLEOTIDE SEQUENCE [LARGE SCALE GENOMIC DNA]</scope>
    <source>
        <strain evidence="2">FSU 9682</strain>
    </source>
</reference>
<name>A0A068S472_9FUNG</name>
<keyword evidence="1" id="KW-1133">Transmembrane helix</keyword>
<accession>A0A068S472</accession>
<comment type="caution">
    <text evidence="2">The sequence shown here is derived from an EMBL/GenBank/DDBJ whole genome shotgun (WGS) entry which is preliminary data.</text>
</comment>
<keyword evidence="1" id="KW-0472">Membrane</keyword>
<feature type="transmembrane region" description="Helical" evidence="1">
    <location>
        <begin position="82"/>
        <end position="103"/>
    </location>
</feature>
<dbReference type="EMBL" id="CBTN010000043">
    <property type="protein sequence ID" value="CDH57059.1"/>
    <property type="molecule type" value="Genomic_DNA"/>
</dbReference>